<keyword evidence="2" id="KW-0418">Kinase</keyword>
<reference evidence="2" key="1">
    <citation type="submission" date="2021-11" db="EMBL/GenBank/DDBJ databases">
        <title>Purpureocillium_takamizusanense_genome.</title>
        <authorList>
            <person name="Nguyen N.-H."/>
        </authorList>
    </citation>
    <scope>NUCLEOTIDE SEQUENCE</scope>
    <source>
        <strain evidence="2">PT3</strain>
    </source>
</reference>
<keyword evidence="3" id="KW-1185">Reference proteome</keyword>
<evidence type="ECO:0000313" key="2">
    <source>
        <dbReference type="EMBL" id="UNI16099.1"/>
    </source>
</evidence>
<feature type="compositionally biased region" description="Low complexity" evidence="1">
    <location>
        <begin position="126"/>
        <end position="135"/>
    </location>
</feature>
<protein>
    <submittedName>
        <fullName evidence="2">Ribosylnicotinamide kinase, variant 2</fullName>
    </submittedName>
</protein>
<name>A0A9Q8V8Q5_9HYPO</name>
<evidence type="ECO:0000313" key="3">
    <source>
        <dbReference type="Proteomes" id="UP000829364"/>
    </source>
</evidence>
<dbReference type="PRINTS" id="PR00988">
    <property type="entry name" value="URIDINKINASE"/>
</dbReference>
<dbReference type="GO" id="GO:0016301">
    <property type="term" value="F:kinase activity"/>
    <property type="evidence" value="ECO:0007669"/>
    <property type="project" value="UniProtKB-KW"/>
</dbReference>
<dbReference type="EMBL" id="CP086355">
    <property type="protein sequence ID" value="UNI16099.1"/>
    <property type="molecule type" value="Genomic_DNA"/>
</dbReference>
<dbReference type="PANTHER" id="PTHR10285">
    <property type="entry name" value="URIDINE KINASE"/>
    <property type="match status" value="1"/>
</dbReference>
<dbReference type="OrthoDB" id="10041966at2759"/>
<organism evidence="2 3">
    <name type="scientific">Purpureocillium takamizusanense</name>
    <dbReference type="NCBI Taxonomy" id="2060973"/>
    <lineage>
        <taxon>Eukaryota</taxon>
        <taxon>Fungi</taxon>
        <taxon>Dikarya</taxon>
        <taxon>Ascomycota</taxon>
        <taxon>Pezizomycotina</taxon>
        <taxon>Sordariomycetes</taxon>
        <taxon>Hypocreomycetidae</taxon>
        <taxon>Hypocreales</taxon>
        <taxon>Ophiocordycipitaceae</taxon>
        <taxon>Purpureocillium</taxon>
    </lineage>
</organism>
<proteinExistence type="predicted"/>
<keyword evidence="2" id="KW-0808">Transferase</keyword>
<sequence>MTTDDKKALILGISGCSSSGKTTLARLLRDIFPDTFILHQDDFYRPETELPYKNGLLDWDCAAAIDVPAMVDALAYIRQHAEFPPTLDSKEDQNSVGKCPVPEATVAALKAKVSSALLQLPPPSPSSSTLPSSSSHPPPPPAPPSPQQQQQRPHPRLCLLDGFLLYGPSMAALRSSFDVKLFLRASYARAKARREARDGYVTLEGFWADPPGYVDAVVWPNYVEEHAWMFEGGDVEGRFRVDVLRDEDIRVIEGAPVDADMERLLEWMVDVILEELRKLH</sequence>
<feature type="compositionally biased region" description="Pro residues" evidence="1">
    <location>
        <begin position="136"/>
        <end position="146"/>
    </location>
</feature>
<dbReference type="InterPro" id="IPR027417">
    <property type="entry name" value="P-loop_NTPase"/>
</dbReference>
<dbReference type="Proteomes" id="UP000829364">
    <property type="component" value="Chromosome 2"/>
</dbReference>
<evidence type="ECO:0000256" key="1">
    <source>
        <dbReference type="SAM" id="MobiDB-lite"/>
    </source>
</evidence>
<accession>A0A9Q8V8Q5</accession>
<dbReference type="CDD" id="cd02024">
    <property type="entry name" value="NRK1"/>
    <property type="match status" value="1"/>
</dbReference>
<dbReference type="RefSeq" id="XP_047839580.1">
    <property type="nucleotide sequence ID" value="XM_047983608.1"/>
</dbReference>
<gene>
    <name evidence="2" type="primary">NRK1_2</name>
    <name evidence="2" type="ORF">JDV02_002569</name>
</gene>
<dbReference type="GeneID" id="72064530"/>
<dbReference type="SUPFAM" id="SSF52540">
    <property type="entry name" value="P-loop containing nucleoside triphosphate hydrolases"/>
    <property type="match status" value="1"/>
</dbReference>
<feature type="region of interest" description="Disordered" evidence="1">
    <location>
        <begin position="120"/>
        <end position="153"/>
    </location>
</feature>
<dbReference type="Gene3D" id="3.40.50.300">
    <property type="entry name" value="P-loop containing nucleotide triphosphate hydrolases"/>
    <property type="match status" value="1"/>
</dbReference>
<dbReference type="AlphaFoldDB" id="A0A9Q8V8Q5"/>